<protein>
    <submittedName>
        <fullName evidence="9">Uncharacterized protein</fullName>
    </submittedName>
</protein>
<dbReference type="GO" id="GO:0009103">
    <property type="term" value="P:lipopolysaccharide biosynthetic process"/>
    <property type="evidence" value="ECO:0007669"/>
    <property type="project" value="UniProtKB-ARBA"/>
</dbReference>
<gene>
    <name evidence="9" type="ORF">A2719_00990</name>
</gene>
<keyword evidence="4" id="KW-0808">Transferase</keyword>
<keyword evidence="7 8" id="KW-0472">Membrane</keyword>
<feature type="transmembrane region" description="Helical" evidence="8">
    <location>
        <begin position="380"/>
        <end position="402"/>
    </location>
</feature>
<accession>A0A1G2G077</accession>
<feature type="transmembrane region" description="Helical" evidence="8">
    <location>
        <begin position="414"/>
        <end position="432"/>
    </location>
</feature>
<dbReference type="STRING" id="1802114.A2719_00990"/>
<evidence type="ECO:0000313" key="10">
    <source>
        <dbReference type="Proteomes" id="UP000177480"/>
    </source>
</evidence>
<dbReference type="InterPro" id="IPR050297">
    <property type="entry name" value="LipidA_mod_glycosyltrf_83"/>
</dbReference>
<organism evidence="9 10">
    <name type="scientific">Candidatus Ryanbacteria bacterium RIFCSPHIGHO2_01_FULL_45_22</name>
    <dbReference type="NCBI Taxonomy" id="1802114"/>
    <lineage>
        <taxon>Bacteria</taxon>
        <taxon>Candidatus Ryaniibacteriota</taxon>
    </lineage>
</organism>
<proteinExistence type="predicted"/>
<feature type="transmembrane region" description="Helical" evidence="8">
    <location>
        <begin position="148"/>
        <end position="172"/>
    </location>
</feature>
<evidence type="ECO:0000256" key="5">
    <source>
        <dbReference type="ARBA" id="ARBA00022692"/>
    </source>
</evidence>
<keyword evidence="6 8" id="KW-1133">Transmembrane helix</keyword>
<comment type="caution">
    <text evidence="9">The sequence shown here is derived from an EMBL/GenBank/DDBJ whole genome shotgun (WGS) entry which is preliminary data.</text>
</comment>
<dbReference type="EMBL" id="MHNK01000019">
    <property type="protein sequence ID" value="OGZ43250.1"/>
    <property type="molecule type" value="Genomic_DNA"/>
</dbReference>
<feature type="transmembrane region" description="Helical" evidence="8">
    <location>
        <begin position="224"/>
        <end position="243"/>
    </location>
</feature>
<dbReference type="GO" id="GO:0016763">
    <property type="term" value="F:pentosyltransferase activity"/>
    <property type="evidence" value="ECO:0007669"/>
    <property type="project" value="TreeGrafter"/>
</dbReference>
<dbReference type="PANTHER" id="PTHR33908">
    <property type="entry name" value="MANNOSYLTRANSFERASE YKCB-RELATED"/>
    <property type="match status" value="1"/>
</dbReference>
<evidence type="ECO:0000256" key="1">
    <source>
        <dbReference type="ARBA" id="ARBA00004651"/>
    </source>
</evidence>
<dbReference type="PANTHER" id="PTHR33908:SF11">
    <property type="entry name" value="MEMBRANE PROTEIN"/>
    <property type="match status" value="1"/>
</dbReference>
<keyword evidence="2" id="KW-1003">Cell membrane</keyword>
<keyword evidence="5 8" id="KW-0812">Transmembrane</keyword>
<evidence type="ECO:0000256" key="6">
    <source>
        <dbReference type="ARBA" id="ARBA00022989"/>
    </source>
</evidence>
<sequence length="476" mass="53349">MKNLFIFFQKHKMETILFSAAVLLRVGAFLLLFSLASSSSGFLFSSATHMYPNIGADSGGYIGTAHVLLEEGRFASPGESDPQSYLMPGYPLLLAFIFFLGGGLPSVIVLQAVLAGFSAVLIFRIGAFIAPKIGFIAAWIYVLDPISIFYATTILTETFFIFFTLLCVYLFLRAHKSAWWEMVVVGFLLGLLVYIRPNAIVFPAVFMGIMLVWKNSLWTWRQTILRAVALGATAFLIVFPWMLRNKILFDTWDLTAVATIQWYMYNAPLYYAYTHGGTHSEALEVFRRRLYEINPYQSDQGTLRNAPYMREVAFEYLRKDPFGYAWFHVVKSAPFFVSDGLRDIARRMALVGEQPDIGSLILTGNIRGVIVFFSEHMRAAVLLAVGVMFWSLITLGMLGAVVAGRVLPIAGKRTLYTCIGIVFITMLVAAGPNANARYRLSVSPFMFIAASYGLAHLRKWINYRTIISHESGILET</sequence>
<evidence type="ECO:0000256" key="2">
    <source>
        <dbReference type="ARBA" id="ARBA00022475"/>
    </source>
</evidence>
<feature type="transmembrane region" description="Helical" evidence="8">
    <location>
        <begin position="92"/>
        <end position="114"/>
    </location>
</feature>
<name>A0A1G2G077_9BACT</name>
<reference evidence="9 10" key="1">
    <citation type="journal article" date="2016" name="Nat. Commun.">
        <title>Thousands of microbial genomes shed light on interconnected biogeochemical processes in an aquifer system.</title>
        <authorList>
            <person name="Anantharaman K."/>
            <person name="Brown C.T."/>
            <person name="Hug L.A."/>
            <person name="Sharon I."/>
            <person name="Castelle C.J."/>
            <person name="Probst A.J."/>
            <person name="Thomas B.C."/>
            <person name="Singh A."/>
            <person name="Wilkins M.J."/>
            <person name="Karaoz U."/>
            <person name="Brodie E.L."/>
            <person name="Williams K.H."/>
            <person name="Hubbard S.S."/>
            <person name="Banfield J.F."/>
        </authorList>
    </citation>
    <scope>NUCLEOTIDE SEQUENCE [LARGE SCALE GENOMIC DNA]</scope>
</reference>
<evidence type="ECO:0000256" key="3">
    <source>
        <dbReference type="ARBA" id="ARBA00022676"/>
    </source>
</evidence>
<feature type="transmembrane region" description="Helical" evidence="8">
    <location>
        <begin position="184"/>
        <end position="212"/>
    </location>
</feature>
<comment type="subcellular location">
    <subcellularLocation>
        <location evidence="1">Cell membrane</location>
        <topology evidence="1">Multi-pass membrane protein</topology>
    </subcellularLocation>
</comment>
<evidence type="ECO:0000313" key="9">
    <source>
        <dbReference type="EMBL" id="OGZ43250.1"/>
    </source>
</evidence>
<feature type="transmembrane region" description="Helical" evidence="8">
    <location>
        <begin position="438"/>
        <end position="455"/>
    </location>
</feature>
<dbReference type="AlphaFoldDB" id="A0A1G2G077"/>
<dbReference type="GO" id="GO:0005886">
    <property type="term" value="C:plasma membrane"/>
    <property type="evidence" value="ECO:0007669"/>
    <property type="project" value="UniProtKB-SubCell"/>
</dbReference>
<dbReference type="Proteomes" id="UP000177480">
    <property type="component" value="Unassembled WGS sequence"/>
</dbReference>
<feature type="transmembrane region" description="Helical" evidence="8">
    <location>
        <begin position="121"/>
        <end position="142"/>
    </location>
</feature>
<evidence type="ECO:0000256" key="7">
    <source>
        <dbReference type="ARBA" id="ARBA00023136"/>
    </source>
</evidence>
<evidence type="ECO:0000256" key="4">
    <source>
        <dbReference type="ARBA" id="ARBA00022679"/>
    </source>
</evidence>
<keyword evidence="3" id="KW-0328">Glycosyltransferase</keyword>
<evidence type="ECO:0000256" key="8">
    <source>
        <dbReference type="SAM" id="Phobius"/>
    </source>
</evidence>